<reference evidence="1" key="1">
    <citation type="submission" date="2022-02" db="EMBL/GenBank/DDBJ databases">
        <title>Plant Genome Project.</title>
        <authorList>
            <person name="Zhang R.-G."/>
        </authorList>
    </citation>
    <scope>NUCLEOTIDE SEQUENCE</scope>
    <source>
        <strain evidence="1">AT1</strain>
    </source>
</reference>
<evidence type="ECO:0000313" key="1">
    <source>
        <dbReference type="EMBL" id="KAI8528918.1"/>
    </source>
</evidence>
<name>A0ACC0LJH2_RHOML</name>
<protein>
    <submittedName>
        <fullName evidence="1">Uncharacterized protein</fullName>
    </submittedName>
</protein>
<dbReference type="EMBL" id="CM046399">
    <property type="protein sequence ID" value="KAI8528918.1"/>
    <property type="molecule type" value="Genomic_DNA"/>
</dbReference>
<accession>A0ACC0LJH2</accession>
<dbReference type="Proteomes" id="UP001062846">
    <property type="component" value="Chromosome 12"/>
</dbReference>
<organism evidence="1 2">
    <name type="scientific">Rhododendron molle</name>
    <name type="common">Chinese azalea</name>
    <name type="synonym">Azalea mollis</name>
    <dbReference type="NCBI Taxonomy" id="49168"/>
    <lineage>
        <taxon>Eukaryota</taxon>
        <taxon>Viridiplantae</taxon>
        <taxon>Streptophyta</taxon>
        <taxon>Embryophyta</taxon>
        <taxon>Tracheophyta</taxon>
        <taxon>Spermatophyta</taxon>
        <taxon>Magnoliopsida</taxon>
        <taxon>eudicotyledons</taxon>
        <taxon>Gunneridae</taxon>
        <taxon>Pentapetalae</taxon>
        <taxon>asterids</taxon>
        <taxon>Ericales</taxon>
        <taxon>Ericaceae</taxon>
        <taxon>Ericoideae</taxon>
        <taxon>Rhodoreae</taxon>
        <taxon>Rhododendron</taxon>
    </lineage>
</organism>
<sequence>MVSLLLGQSLAPAQAALQDLLPGQELEPGQSGCGPIQDLLNRYSDEEETQAFASIHLPQYKPVYERNLGTMAEGRLCLISRELPSSCEYESGGRERILCD</sequence>
<proteinExistence type="predicted"/>
<gene>
    <name evidence="1" type="ORF">RHMOL_Rhmol12G0185300</name>
</gene>
<keyword evidence="2" id="KW-1185">Reference proteome</keyword>
<evidence type="ECO:0000313" key="2">
    <source>
        <dbReference type="Proteomes" id="UP001062846"/>
    </source>
</evidence>
<comment type="caution">
    <text evidence="1">The sequence shown here is derived from an EMBL/GenBank/DDBJ whole genome shotgun (WGS) entry which is preliminary data.</text>
</comment>